<protein>
    <recommendedName>
        <fullName evidence="4">VCBS repeat-containing protein</fullName>
    </recommendedName>
</protein>
<feature type="chain" id="PRO_5047538209" description="VCBS repeat-containing protein" evidence="1">
    <location>
        <begin position="20"/>
        <end position="459"/>
    </location>
</feature>
<evidence type="ECO:0000256" key="1">
    <source>
        <dbReference type="SAM" id="SignalP"/>
    </source>
</evidence>
<dbReference type="EMBL" id="JBHLXP010000003">
    <property type="protein sequence ID" value="MFC0048928.1"/>
    <property type="molecule type" value="Genomic_DNA"/>
</dbReference>
<feature type="signal peptide" evidence="1">
    <location>
        <begin position="1"/>
        <end position="19"/>
    </location>
</feature>
<keyword evidence="3" id="KW-1185">Reference proteome</keyword>
<sequence length="459" mass="51189">MRHVALYTLMAFQPVAAMAQPGGAQDSYWQETATGTLVAIDASSAEQDCKLIPRMPTYQSRPLSGPGNFSRLQLSHCGVVFSGQSADSPILQIRPESPVEQQYAPPASDATQLQWGWRNHTGRRADYQLFWLDPRMAELRSVLLKLPSLQSPQPDWRSMWSATMQPSTQPWLPAEISAQRLADDPTAEWLVLPGNAQVPIRLFNAQTGVPRQLSVPAVNTSFALMPLAADPDQDGLAERLYLLSIEGLLLQYDWQSASGWQASTVADFRQSGWRFDGSWQLISARWPVTQGWQQGDVFILQGRDASGYRLMVLRRPVGLQRVFDLTDIADHVDLNKAGWQRPLVGRPVTAAKILAGIMYLPLSHDPDLGSMAYDQIEVLQLFSGAALNSTSTLKLPAAQQAPLRLEPANGKYQLWSAEQLIVPEVQRLDPSCLFCVETLAPQHMQQQQQLALFRYEQVY</sequence>
<reference evidence="2 3" key="1">
    <citation type="submission" date="2024-09" db="EMBL/GenBank/DDBJ databases">
        <authorList>
            <person name="Sun Q."/>
            <person name="Mori K."/>
        </authorList>
    </citation>
    <scope>NUCLEOTIDE SEQUENCE [LARGE SCALE GENOMIC DNA]</scope>
    <source>
        <strain evidence="2 3">KCTC 23315</strain>
    </source>
</reference>
<evidence type="ECO:0000313" key="2">
    <source>
        <dbReference type="EMBL" id="MFC0048928.1"/>
    </source>
</evidence>
<proteinExistence type="predicted"/>
<evidence type="ECO:0008006" key="4">
    <source>
        <dbReference type="Google" id="ProtNLM"/>
    </source>
</evidence>
<dbReference type="RefSeq" id="WP_377243870.1">
    <property type="nucleotide sequence ID" value="NZ_JBHLXP010000003.1"/>
</dbReference>
<dbReference type="Proteomes" id="UP001589813">
    <property type="component" value="Unassembled WGS sequence"/>
</dbReference>
<gene>
    <name evidence="2" type="ORF">ACFFJP_11595</name>
</gene>
<evidence type="ECO:0000313" key="3">
    <source>
        <dbReference type="Proteomes" id="UP001589813"/>
    </source>
</evidence>
<name>A0ABV6BFU0_9GAMM</name>
<keyword evidence="1" id="KW-0732">Signal</keyword>
<accession>A0ABV6BFU0</accession>
<organism evidence="2 3">
    <name type="scientific">Rheinheimera tilapiae</name>
    <dbReference type="NCBI Taxonomy" id="875043"/>
    <lineage>
        <taxon>Bacteria</taxon>
        <taxon>Pseudomonadati</taxon>
        <taxon>Pseudomonadota</taxon>
        <taxon>Gammaproteobacteria</taxon>
        <taxon>Chromatiales</taxon>
        <taxon>Chromatiaceae</taxon>
        <taxon>Rheinheimera</taxon>
    </lineage>
</organism>
<comment type="caution">
    <text evidence="2">The sequence shown here is derived from an EMBL/GenBank/DDBJ whole genome shotgun (WGS) entry which is preliminary data.</text>
</comment>